<accession>A0A1A6HPL9</accession>
<dbReference type="GO" id="GO:1990904">
    <property type="term" value="C:ribonucleoprotein complex"/>
    <property type="evidence" value="ECO:0007669"/>
    <property type="project" value="UniProtKB-KW"/>
</dbReference>
<keyword evidence="2" id="KW-0689">Ribosomal protein</keyword>
<evidence type="ECO:0000256" key="1">
    <source>
        <dbReference type="ARBA" id="ARBA00005657"/>
    </source>
</evidence>
<dbReference type="GO" id="GO:0005840">
    <property type="term" value="C:ribosome"/>
    <property type="evidence" value="ECO:0007669"/>
    <property type="project" value="UniProtKB-KW"/>
</dbReference>
<gene>
    <name evidence="4" type="ORF">A6R68_21593</name>
</gene>
<keyword evidence="5" id="KW-1185">Reference proteome</keyword>
<dbReference type="AlphaFoldDB" id="A0A1A6HPL9"/>
<dbReference type="Proteomes" id="UP000092124">
    <property type="component" value="Unassembled WGS sequence"/>
</dbReference>
<evidence type="ECO:0000256" key="3">
    <source>
        <dbReference type="ARBA" id="ARBA00023274"/>
    </source>
</evidence>
<evidence type="ECO:0000313" key="4">
    <source>
        <dbReference type="EMBL" id="OBS80201.1"/>
    </source>
</evidence>
<protein>
    <submittedName>
        <fullName evidence="4">Uncharacterized protein</fullName>
    </submittedName>
</protein>
<evidence type="ECO:0000313" key="5">
    <source>
        <dbReference type="Proteomes" id="UP000092124"/>
    </source>
</evidence>
<evidence type="ECO:0000256" key="2">
    <source>
        <dbReference type="ARBA" id="ARBA00022980"/>
    </source>
</evidence>
<dbReference type="GO" id="GO:0006412">
    <property type="term" value="P:translation"/>
    <property type="evidence" value="ECO:0007669"/>
    <property type="project" value="InterPro"/>
</dbReference>
<comment type="similarity">
    <text evidence="1">Belongs to the universal ribosomal protein uS12 family.</text>
</comment>
<dbReference type="GO" id="GO:0003735">
    <property type="term" value="F:structural constituent of ribosome"/>
    <property type="evidence" value="ECO:0007669"/>
    <property type="project" value="InterPro"/>
</dbReference>
<dbReference type="InterPro" id="IPR006032">
    <property type="entry name" value="Ribosomal_uS12"/>
</dbReference>
<dbReference type="EMBL" id="LZPO01017432">
    <property type="protein sequence ID" value="OBS80201.1"/>
    <property type="molecule type" value="Genomic_DNA"/>
</dbReference>
<reference evidence="4 5" key="1">
    <citation type="submission" date="2016-06" db="EMBL/GenBank/DDBJ databases">
        <title>The Draft Genome Sequence and Annotation of the Desert Woodrat Neotoma lepida.</title>
        <authorList>
            <person name="Campbell M."/>
            <person name="Oakeson K.F."/>
            <person name="Yandell M."/>
            <person name="Halpert J.R."/>
            <person name="Dearing D."/>
        </authorList>
    </citation>
    <scope>NUCLEOTIDE SEQUENCE [LARGE SCALE GENOMIC DNA]</scope>
    <source>
        <strain evidence="4">417</strain>
        <tissue evidence="4">Liver</tissue>
    </source>
</reference>
<dbReference type="STRING" id="56216.A0A1A6HPL9"/>
<dbReference type="OrthoDB" id="361013at2759"/>
<keyword evidence="3" id="KW-0687">Ribonucleoprotein</keyword>
<sequence>MVDIQTHEGHTLQEHHVVLVEGSRTQDLPGVKLKVVRGKCEMKEERVCSHHFLVTCFHASPSNTSPEKSKHREDQPVSAIQDDPVRCDLKATPEAVLPGCMSAPRRLWTTVWGPVAADMPWVSSSLSVWSPGFFSFMDVKGLLLLLLTAALHPGAQQFLHSEVAPKTLNVVGVLPTITGRPRGDCDVISQFLGLHRDVFFQDDKFLTVAGGDLHVELIKLPVYHLPGNDDLRAIEVVGKQCFGGMLYYIRRIIYADVREKRSPDFIIEPGEEGQRESGPGRATGGQVWKEIRLSEGTGLTLRMLASCTALSAFEVHVIADANGKDANLTSSGFLGIAENLEGIGLPE</sequence>
<comment type="caution">
    <text evidence="4">The sequence shown here is derived from an EMBL/GenBank/DDBJ whole genome shotgun (WGS) entry which is preliminary data.</text>
</comment>
<dbReference type="Gene3D" id="2.40.50.140">
    <property type="entry name" value="Nucleic acid-binding proteins"/>
    <property type="match status" value="1"/>
</dbReference>
<dbReference type="SUPFAM" id="SSF50249">
    <property type="entry name" value="Nucleic acid-binding proteins"/>
    <property type="match status" value="1"/>
</dbReference>
<dbReference type="InterPro" id="IPR012340">
    <property type="entry name" value="NA-bd_OB-fold"/>
</dbReference>
<feature type="non-terminal residue" evidence="4">
    <location>
        <position position="347"/>
    </location>
</feature>
<dbReference type="Pfam" id="PF00164">
    <property type="entry name" value="Ribosom_S12_S23"/>
    <property type="match status" value="1"/>
</dbReference>
<organism evidence="4 5">
    <name type="scientific">Neotoma lepida</name>
    <name type="common">Desert woodrat</name>
    <dbReference type="NCBI Taxonomy" id="56216"/>
    <lineage>
        <taxon>Eukaryota</taxon>
        <taxon>Metazoa</taxon>
        <taxon>Chordata</taxon>
        <taxon>Craniata</taxon>
        <taxon>Vertebrata</taxon>
        <taxon>Euteleostomi</taxon>
        <taxon>Mammalia</taxon>
        <taxon>Eutheria</taxon>
        <taxon>Euarchontoglires</taxon>
        <taxon>Glires</taxon>
        <taxon>Rodentia</taxon>
        <taxon>Myomorpha</taxon>
        <taxon>Muroidea</taxon>
        <taxon>Cricetidae</taxon>
        <taxon>Neotominae</taxon>
        <taxon>Neotoma</taxon>
    </lineage>
</organism>
<proteinExistence type="inferred from homology"/>
<name>A0A1A6HPL9_NEOLE</name>